<dbReference type="AlphaFoldDB" id="A0A4R8ZZK7"/>
<sequence>MWANPPGSRVRRRCVTGERLAGLQGRRCAGCDALKYCFSTADVSLTCFITSTPGEFEAPEADAQLTVLTRTTAPAMAPEGPIALDVVAHQRDLPHIKHVGEVGKTLALRRARTRGFTDAAFHDPQGRLSEGTIWNLAFWDGNTVNWPDADILPGATMQILQRQLSVLGVVQTTRPIRHGASLGQLAGVVMNPWTPGIAVTRIGESQLATDDDFTRLLHSAYERERLEPI</sequence>
<dbReference type="Gene3D" id="3.20.10.10">
    <property type="entry name" value="D-amino Acid Aminotransferase, subunit A, domain 2"/>
    <property type="match status" value="1"/>
</dbReference>
<dbReference type="EMBL" id="SOHE01000048">
    <property type="protein sequence ID" value="TFD49582.1"/>
    <property type="molecule type" value="Genomic_DNA"/>
</dbReference>
<dbReference type="Proteomes" id="UP000297447">
    <property type="component" value="Unassembled WGS sequence"/>
</dbReference>
<keyword evidence="1" id="KW-0808">Transferase</keyword>
<evidence type="ECO:0000313" key="2">
    <source>
        <dbReference type="Proteomes" id="UP000297447"/>
    </source>
</evidence>
<proteinExistence type="predicted"/>
<dbReference type="SUPFAM" id="SSF56752">
    <property type="entry name" value="D-aminoacid aminotransferase-like PLP-dependent enzymes"/>
    <property type="match status" value="1"/>
</dbReference>
<evidence type="ECO:0000313" key="1">
    <source>
        <dbReference type="EMBL" id="TFD49582.1"/>
    </source>
</evidence>
<comment type="caution">
    <text evidence="1">The sequence shown here is derived from an EMBL/GenBank/DDBJ whole genome shotgun (WGS) entry which is preliminary data.</text>
</comment>
<reference evidence="1 2" key="1">
    <citation type="submission" date="2019-03" db="EMBL/GenBank/DDBJ databases">
        <title>Genomics of glacier-inhabiting Cryobacterium strains.</title>
        <authorList>
            <person name="Liu Q."/>
            <person name="Xin Y.-H."/>
        </authorList>
    </citation>
    <scope>NUCLEOTIDE SEQUENCE [LARGE SCALE GENOMIC DNA]</scope>
    <source>
        <strain evidence="1 2">Hh14</strain>
    </source>
</reference>
<dbReference type="InterPro" id="IPR001544">
    <property type="entry name" value="Aminotrans_IV"/>
</dbReference>
<dbReference type="InterPro" id="IPR036038">
    <property type="entry name" value="Aminotransferase-like"/>
</dbReference>
<protein>
    <submittedName>
        <fullName evidence="1">Branched-chain amino acid aminotransferase</fullName>
    </submittedName>
</protein>
<keyword evidence="1" id="KW-0032">Aminotransferase</keyword>
<accession>A0A4R8ZZK7</accession>
<dbReference type="Pfam" id="PF01063">
    <property type="entry name" value="Aminotran_4"/>
    <property type="match status" value="1"/>
</dbReference>
<gene>
    <name evidence="1" type="ORF">E3T55_10915</name>
</gene>
<dbReference type="GO" id="GO:0008483">
    <property type="term" value="F:transaminase activity"/>
    <property type="evidence" value="ECO:0007669"/>
    <property type="project" value="UniProtKB-KW"/>
</dbReference>
<dbReference type="OrthoDB" id="8912228at2"/>
<dbReference type="InterPro" id="IPR043132">
    <property type="entry name" value="BCAT-like_C"/>
</dbReference>
<name>A0A4R8ZZK7_9MICO</name>
<organism evidence="1 2">
    <name type="scientific">Cryobacterium frigoriphilum</name>
    <dbReference type="NCBI Taxonomy" id="1259150"/>
    <lineage>
        <taxon>Bacteria</taxon>
        <taxon>Bacillati</taxon>
        <taxon>Actinomycetota</taxon>
        <taxon>Actinomycetes</taxon>
        <taxon>Micrococcales</taxon>
        <taxon>Microbacteriaceae</taxon>
        <taxon>Cryobacterium</taxon>
    </lineage>
</organism>
<keyword evidence="2" id="KW-1185">Reference proteome</keyword>